<feature type="transmembrane region" description="Helical" evidence="2">
    <location>
        <begin position="46"/>
        <end position="71"/>
    </location>
</feature>
<dbReference type="PANTHER" id="PTHR40465">
    <property type="entry name" value="CHROMOSOME 1, WHOLE GENOME SHOTGUN SEQUENCE"/>
    <property type="match status" value="1"/>
</dbReference>
<evidence type="ECO:0000313" key="5">
    <source>
        <dbReference type="Proteomes" id="UP000015241"/>
    </source>
</evidence>
<reference evidence="4 5" key="1">
    <citation type="journal article" date="2012" name="Science">
        <title>The Paleozoic origin of enzymatic lignin decomposition reconstructed from 31 fungal genomes.</title>
        <authorList>
            <person name="Floudas D."/>
            <person name="Binder M."/>
            <person name="Riley R."/>
            <person name="Barry K."/>
            <person name="Blanchette R.A."/>
            <person name="Henrissat B."/>
            <person name="Martinez A.T."/>
            <person name="Otillar R."/>
            <person name="Spatafora J.W."/>
            <person name="Yadav J.S."/>
            <person name="Aerts A."/>
            <person name="Benoit I."/>
            <person name="Boyd A."/>
            <person name="Carlson A."/>
            <person name="Copeland A."/>
            <person name="Coutinho P.M."/>
            <person name="de Vries R.P."/>
            <person name="Ferreira P."/>
            <person name="Findley K."/>
            <person name="Foster B."/>
            <person name="Gaskell J."/>
            <person name="Glotzer D."/>
            <person name="Gorecki P."/>
            <person name="Heitman J."/>
            <person name="Hesse C."/>
            <person name="Hori C."/>
            <person name="Igarashi K."/>
            <person name="Jurgens J.A."/>
            <person name="Kallen N."/>
            <person name="Kersten P."/>
            <person name="Kohler A."/>
            <person name="Kuees U."/>
            <person name="Kumar T.K.A."/>
            <person name="Kuo A."/>
            <person name="LaButti K."/>
            <person name="Larrondo L.F."/>
            <person name="Lindquist E."/>
            <person name="Ling A."/>
            <person name="Lombard V."/>
            <person name="Lucas S."/>
            <person name="Lundell T."/>
            <person name="Martin R."/>
            <person name="McLaughlin D.J."/>
            <person name="Morgenstern I."/>
            <person name="Morin E."/>
            <person name="Murat C."/>
            <person name="Nagy L.G."/>
            <person name="Nolan M."/>
            <person name="Ohm R.A."/>
            <person name="Patyshakuliyeva A."/>
            <person name="Rokas A."/>
            <person name="Ruiz-Duenas F.J."/>
            <person name="Sabat G."/>
            <person name="Salamov A."/>
            <person name="Samejima M."/>
            <person name="Schmutz J."/>
            <person name="Slot J.C."/>
            <person name="St John F."/>
            <person name="Stenlid J."/>
            <person name="Sun H."/>
            <person name="Sun S."/>
            <person name="Syed K."/>
            <person name="Tsang A."/>
            <person name="Wiebenga A."/>
            <person name="Young D."/>
            <person name="Pisabarro A."/>
            <person name="Eastwood D.C."/>
            <person name="Martin F."/>
            <person name="Cullen D."/>
            <person name="Grigoriev I.V."/>
            <person name="Hibbett D.S."/>
        </authorList>
    </citation>
    <scope>NUCLEOTIDE SEQUENCE</scope>
    <source>
        <strain evidence="5">FP-58527</strain>
    </source>
</reference>
<evidence type="ECO:0000259" key="3">
    <source>
        <dbReference type="Pfam" id="PF20152"/>
    </source>
</evidence>
<organism evidence="4 5">
    <name type="scientific">Fomitopsis schrenkii</name>
    <name type="common">Brown rot fungus</name>
    <dbReference type="NCBI Taxonomy" id="2126942"/>
    <lineage>
        <taxon>Eukaryota</taxon>
        <taxon>Fungi</taxon>
        <taxon>Dikarya</taxon>
        <taxon>Basidiomycota</taxon>
        <taxon>Agaricomycotina</taxon>
        <taxon>Agaricomycetes</taxon>
        <taxon>Polyporales</taxon>
        <taxon>Fomitopsis</taxon>
    </lineage>
</organism>
<dbReference type="Pfam" id="PF20152">
    <property type="entry name" value="DUF6534"/>
    <property type="match status" value="1"/>
</dbReference>
<dbReference type="AlphaFoldDB" id="S8DZM0"/>
<feature type="transmembrane region" description="Helical" evidence="2">
    <location>
        <begin position="131"/>
        <end position="151"/>
    </location>
</feature>
<evidence type="ECO:0000256" key="1">
    <source>
        <dbReference type="SAM" id="MobiDB-lite"/>
    </source>
</evidence>
<feature type="transmembrane region" description="Helical" evidence="2">
    <location>
        <begin position="91"/>
        <end position="110"/>
    </location>
</feature>
<evidence type="ECO:0000313" key="4">
    <source>
        <dbReference type="EMBL" id="EPS97992.1"/>
    </source>
</evidence>
<dbReference type="OrthoDB" id="2535105at2759"/>
<dbReference type="InterPro" id="IPR045339">
    <property type="entry name" value="DUF6534"/>
</dbReference>
<gene>
    <name evidence="4" type="ORF">FOMPIDRAFT_1051898</name>
</gene>
<dbReference type="Proteomes" id="UP000015241">
    <property type="component" value="Unassembled WGS sequence"/>
</dbReference>
<feature type="transmembrane region" description="Helical" evidence="2">
    <location>
        <begin position="171"/>
        <end position="192"/>
    </location>
</feature>
<sequence>MSELGPTYGAAYIGVQLILYRLYGVTHLQVFVYFREYHRDTLWNKLVVCWLWALDSLHLAFCVYMLYWYLITSYGNVFKLQEVHWSFQAETIMTAMVVICVHALYTIRVWHLEATVREHNGWHRFRPISSVIIIAFLAGLTAVFVLCYDIVRVKSLITAFQPSELWRITYYPLATAAFVDTLIAAALCYLLSRCRTGTDTVITWLMFYTLNTGMVTTICTLTSIILLAVFRGKFYFITVEFIMVKLYINSYLAMLNARSSLLNTKDRVPEQAIQPICIVCRSRPAGEARLTKVDFVPMANSSMTESRPEADFGGSVAKIDLRFSGVQDSFDTVPSHSSDPGGWPTAPVGSAHSKV</sequence>
<keyword evidence="2" id="KW-0812">Transmembrane</keyword>
<dbReference type="EMBL" id="KE504170">
    <property type="protein sequence ID" value="EPS97992.1"/>
    <property type="molecule type" value="Genomic_DNA"/>
</dbReference>
<dbReference type="eggNOG" id="ENOG502SPXZ">
    <property type="taxonomic scope" value="Eukaryota"/>
</dbReference>
<feature type="region of interest" description="Disordered" evidence="1">
    <location>
        <begin position="330"/>
        <end position="355"/>
    </location>
</feature>
<keyword evidence="2" id="KW-1133">Transmembrane helix</keyword>
<dbReference type="STRING" id="743788.S8DZM0"/>
<feature type="transmembrane region" description="Helical" evidence="2">
    <location>
        <begin position="12"/>
        <end position="34"/>
    </location>
</feature>
<name>S8DZM0_FOMSC</name>
<dbReference type="InParanoid" id="S8DZM0"/>
<feature type="domain" description="DUF6534" evidence="3">
    <location>
        <begin position="176"/>
        <end position="260"/>
    </location>
</feature>
<proteinExistence type="predicted"/>
<dbReference type="HOGENOM" id="CLU_046025_5_3_1"/>
<feature type="transmembrane region" description="Helical" evidence="2">
    <location>
        <begin position="234"/>
        <end position="255"/>
    </location>
</feature>
<accession>S8DZM0</accession>
<evidence type="ECO:0000256" key="2">
    <source>
        <dbReference type="SAM" id="Phobius"/>
    </source>
</evidence>
<keyword evidence="5" id="KW-1185">Reference proteome</keyword>
<keyword evidence="2" id="KW-0472">Membrane</keyword>
<protein>
    <recommendedName>
        <fullName evidence="3">DUF6534 domain-containing protein</fullName>
    </recommendedName>
</protein>
<dbReference type="PANTHER" id="PTHR40465:SF1">
    <property type="entry name" value="DUF6534 DOMAIN-CONTAINING PROTEIN"/>
    <property type="match status" value="1"/>
</dbReference>
<feature type="transmembrane region" description="Helical" evidence="2">
    <location>
        <begin position="204"/>
        <end position="228"/>
    </location>
</feature>